<dbReference type="NCBIfam" id="TIGR01575">
    <property type="entry name" value="rimI"/>
    <property type="match status" value="1"/>
</dbReference>
<evidence type="ECO:0000256" key="4">
    <source>
        <dbReference type="ARBA" id="ARBA00023315"/>
    </source>
</evidence>
<keyword evidence="3 6" id="KW-0808">Transferase</keyword>
<keyword evidence="4" id="KW-0012">Acyltransferase</keyword>
<dbReference type="PANTHER" id="PTHR43420:SF44">
    <property type="entry name" value="ACETYLTRANSFERASE YPEA"/>
    <property type="match status" value="1"/>
</dbReference>
<dbReference type="EMBL" id="NGMS01000001">
    <property type="protein sequence ID" value="OTP27637.1"/>
    <property type="molecule type" value="Genomic_DNA"/>
</dbReference>
<dbReference type="Proteomes" id="UP000195024">
    <property type="component" value="Unassembled WGS sequence"/>
</dbReference>
<gene>
    <name evidence="6" type="ORF">A5802_001372</name>
</gene>
<dbReference type="AlphaFoldDB" id="A0A1I4NQV0"/>
<dbReference type="PROSITE" id="PS51186">
    <property type="entry name" value="GNAT"/>
    <property type="match status" value="1"/>
</dbReference>
<dbReference type="SUPFAM" id="SSF55729">
    <property type="entry name" value="Acyl-CoA N-acyltransferases (Nat)"/>
    <property type="match status" value="1"/>
</dbReference>
<dbReference type="CDD" id="cd04301">
    <property type="entry name" value="NAT_SF"/>
    <property type="match status" value="1"/>
</dbReference>
<proteinExistence type="inferred from homology"/>
<protein>
    <submittedName>
        <fullName evidence="6">Ribosomal-protein-alanine acetyltransferase</fullName>
    </submittedName>
</protein>
<dbReference type="Gene3D" id="3.40.630.30">
    <property type="match status" value="1"/>
</dbReference>
<reference evidence="6 7" key="1">
    <citation type="submission" date="2017-05" db="EMBL/GenBank/DDBJ databases">
        <title>The Genome Sequence of Enterococcus mundtii 6B1_DIV0119.</title>
        <authorList>
            <consortium name="The Broad Institute Genomics Platform"/>
            <consortium name="The Broad Institute Genomic Center for Infectious Diseases"/>
            <person name="Earl A."/>
            <person name="Manson A."/>
            <person name="Schwartman J."/>
            <person name="Gilmore M."/>
            <person name="Abouelleil A."/>
            <person name="Cao P."/>
            <person name="Chapman S."/>
            <person name="Cusick C."/>
            <person name="Shea T."/>
            <person name="Young S."/>
            <person name="Neafsey D."/>
            <person name="Nusbaum C."/>
            <person name="Birren B."/>
        </authorList>
    </citation>
    <scope>NUCLEOTIDE SEQUENCE [LARGE SCALE GENOMIC DNA]</scope>
    <source>
        <strain evidence="6 7">6B1_DIV0119</strain>
    </source>
</reference>
<dbReference type="PANTHER" id="PTHR43420">
    <property type="entry name" value="ACETYLTRANSFERASE"/>
    <property type="match status" value="1"/>
</dbReference>
<dbReference type="InterPro" id="IPR050680">
    <property type="entry name" value="YpeA/RimI_acetyltransf"/>
</dbReference>
<name>A0A1I4NQV0_ENTMU</name>
<organism evidence="6 7">
    <name type="scientific">Enterococcus mundtii</name>
    <dbReference type="NCBI Taxonomy" id="53346"/>
    <lineage>
        <taxon>Bacteria</taxon>
        <taxon>Bacillati</taxon>
        <taxon>Bacillota</taxon>
        <taxon>Bacilli</taxon>
        <taxon>Lactobacillales</taxon>
        <taxon>Enterococcaceae</taxon>
        <taxon>Enterococcus</taxon>
    </lineage>
</organism>
<evidence type="ECO:0000259" key="5">
    <source>
        <dbReference type="PROSITE" id="PS51186"/>
    </source>
</evidence>
<sequence length="180" mass="21018">MLKKFKAYLRTMLQEKADYPEKTITVGEKQFQIRELTVDDVKALLSIEREVYLGELPWTKSAFISELTSPFMTLYLGIFDREELFGFVGSRVLGLDCHLTNIAVSPSYQRQRVGTYLINEIETFARMNQCETMSLEVRISNQNAQRLYRKLGFQSRKVKKGYYTETNEDALDMVKLLKEE</sequence>
<evidence type="ECO:0000256" key="2">
    <source>
        <dbReference type="ARBA" id="ARBA00022490"/>
    </source>
</evidence>
<accession>A0A1I4NQV0</accession>
<dbReference type="InterPro" id="IPR000182">
    <property type="entry name" value="GNAT_dom"/>
</dbReference>
<comment type="similarity">
    <text evidence="1">Belongs to the acetyltransferase family. RimI subfamily.</text>
</comment>
<evidence type="ECO:0000313" key="6">
    <source>
        <dbReference type="EMBL" id="OTP27637.1"/>
    </source>
</evidence>
<dbReference type="GO" id="GO:0008080">
    <property type="term" value="F:N-acetyltransferase activity"/>
    <property type="evidence" value="ECO:0007669"/>
    <property type="project" value="InterPro"/>
</dbReference>
<dbReference type="RefSeq" id="WP_074800770.1">
    <property type="nucleotide sequence ID" value="NZ_CABHEA010000024.1"/>
</dbReference>
<dbReference type="InterPro" id="IPR016181">
    <property type="entry name" value="Acyl_CoA_acyltransferase"/>
</dbReference>
<comment type="caution">
    <text evidence="6">The sequence shown here is derived from an EMBL/GenBank/DDBJ whole genome shotgun (WGS) entry which is preliminary data.</text>
</comment>
<dbReference type="Pfam" id="PF00583">
    <property type="entry name" value="Acetyltransf_1"/>
    <property type="match status" value="1"/>
</dbReference>
<dbReference type="InterPro" id="IPR006464">
    <property type="entry name" value="AcTrfase_RimI/Ard1"/>
</dbReference>
<evidence type="ECO:0000256" key="1">
    <source>
        <dbReference type="ARBA" id="ARBA00005395"/>
    </source>
</evidence>
<keyword evidence="2" id="KW-0963">Cytoplasm</keyword>
<evidence type="ECO:0000256" key="3">
    <source>
        <dbReference type="ARBA" id="ARBA00022679"/>
    </source>
</evidence>
<feature type="domain" description="N-acetyltransferase" evidence="5">
    <location>
        <begin position="31"/>
        <end position="178"/>
    </location>
</feature>
<evidence type="ECO:0000313" key="7">
    <source>
        <dbReference type="Proteomes" id="UP000195024"/>
    </source>
</evidence>